<reference evidence="7" key="1">
    <citation type="journal article" date="2016" name="J. Plant Res.">
        <title>Plastid genome sequences of Gymnochlora stellata, Lotharella vacuolata, and Partenskyella glossopodia reveal remarkable structural conservation among chlorarachniophyte species.</title>
        <authorList>
            <person name="Suzuki S."/>
            <person name="Hirakawa Y."/>
            <person name="Kofuji R."/>
            <person name="Sugita M."/>
            <person name="Ishida K."/>
        </authorList>
    </citation>
    <scope>NUCLEOTIDE SEQUENCE</scope>
    <source>
        <strain evidence="7">CCMP240</strain>
    </source>
</reference>
<protein>
    <submittedName>
        <fullName evidence="7">30S ribosomal protein S7</fullName>
    </submittedName>
</protein>
<keyword evidence="7" id="KW-0934">Plastid</keyword>
<proteinExistence type="inferred from homology"/>
<dbReference type="RefSeq" id="YP_009240494.1">
    <property type="nucleotide sequence ID" value="NC_029743.1"/>
</dbReference>
<evidence type="ECO:0000256" key="3">
    <source>
        <dbReference type="ARBA" id="ARBA00022884"/>
    </source>
</evidence>
<dbReference type="InterPro" id="IPR036823">
    <property type="entry name" value="Ribosomal_uS7_dom_sf"/>
</dbReference>
<dbReference type="InterPro" id="IPR005717">
    <property type="entry name" value="Ribosomal_uS7_bac/org-type"/>
</dbReference>
<dbReference type="InterPro" id="IPR023798">
    <property type="entry name" value="Ribosomal_uS7_dom"/>
</dbReference>
<dbReference type="GO" id="GO:0006412">
    <property type="term" value="P:translation"/>
    <property type="evidence" value="ECO:0007669"/>
    <property type="project" value="InterPro"/>
</dbReference>
<dbReference type="EMBL" id="AP014949">
    <property type="protein sequence ID" value="BAU62628.1"/>
    <property type="molecule type" value="Genomic_DNA"/>
</dbReference>
<evidence type="ECO:0000259" key="6">
    <source>
        <dbReference type="Pfam" id="PF00177"/>
    </source>
</evidence>
<keyword evidence="2" id="KW-0699">rRNA-binding</keyword>
<dbReference type="GO" id="GO:0003735">
    <property type="term" value="F:structural constituent of ribosome"/>
    <property type="evidence" value="ECO:0007669"/>
    <property type="project" value="InterPro"/>
</dbReference>
<keyword evidence="3" id="KW-0694">RNA-binding</keyword>
<accession>A0A140JZV1</accession>
<dbReference type="GeneID" id="27110187"/>
<evidence type="ECO:0000256" key="5">
    <source>
        <dbReference type="ARBA" id="ARBA00023274"/>
    </source>
</evidence>
<dbReference type="PANTHER" id="PTHR11205">
    <property type="entry name" value="RIBOSOMAL PROTEIN S7"/>
    <property type="match status" value="1"/>
</dbReference>
<evidence type="ECO:0000256" key="4">
    <source>
        <dbReference type="ARBA" id="ARBA00022980"/>
    </source>
</evidence>
<dbReference type="GO" id="GO:0015935">
    <property type="term" value="C:small ribosomal subunit"/>
    <property type="evidence" value="ECO:0007669"/>
    <property type="project" value="InterPro"/>
</dbReference>
<sequence length="159" mass="18017">MSRRKISKKRVIESDLIYENELMQLIINRLMRKGNKSLAQKILYKSVKQIATTTNQDPIKIIEQAILNITPFVEIKPRRVGGSTNQIPVYINNSRGTSLAIKWLFQSSNNKSNPKSSIVDRLSLEIINAANGIGDAIKKRDELHKIAEANKTISKYNVI</sequence>
<organism evidence="7">
    <name type="scientific">Lotharella vacuolata</name>
    <dbReference type="NCBI Taxonomy" id="74820"/>
    <lineage>
        <taxon>Eukaryota</taxon>
        <taxon>Sar</taxon>
        <taxon>Rhizaria</taxon>
        <taxon>Cercozoa</taxon>
        <taxon>Chlorarachniophyceae</taxon>
        <taxon>Lotharella</taxon>
    </lineage>
</organism>
<dbReference type="GO" id="GO:0019843">
    <property type="term" value="F:rRNA binding"/>
    <property type="evidence" value="ECO:0007669"/>
    <property type="project" value="UniProtKB-KW"/>
</dbReference>
<geneLocation type="plastid" evidence="7"/>
<dbReference type="InterPro" id="IPR000235">
    <property type="entry name" value="Ribosomal_uS7"/>
</dbReference>
<dbReference type="Pfam" id="PF00177">
    <property type="entry name" value="Ribosomal_S7"/>
    <property type="match status" value="1"/>
</dbReference>
<dbReference type="AlphaFoldDB" id="A0A140JZV1"/>
<dbReference type="Gene3D" id="1.10.455.10">
    <property type="entry name" value="Ribosomal protein S7 domain"/>
    <property type="match status" value="1"/>
</dbReference>
<gene>
    <name evidence="7" type="primary">rps7</name>
</gene>
<dbReference type="NCBIfam" id="TIGR01029">
    <property type="entry name" value="rpsG_bact"/>
    <property type="match status" value="1"/>
</dbReference>
<evidence type="ECO:0000256" key="2">
    <source>
        <dbReference type="ARBA" id="ARBA00022730"/>
    </source>
</evidence>
<evidence type="ECO:0000256" key="1">
    <source>
        <dbReference type="ARBA" id="ARBA00007151"/>
    </source>
</evidence>
<evidence type="ECO:0000313" key="7">
    <source>
        <dbReference type="EMBL" id="BAU62628.1"/>
    </source>
</evidence>
<keyword evidence="5" id="KW-0687">Ribonucleoprotein</keyword>
<dbReference type="HAMAP" id="MF_00480_B">
    <property type="entry name" value="Ribosomal_uS7_B"/>
    <property type="match status" value="1"/>
</dbReference>
<comment type="similarity">
    <text evidence="1">Belongs to the universal ribosomal protein uS7 family.</text>
</comment>
<name>A0A140JZV1_9EUKA</name>
<keyword evidence="4 7" id="KW-0689">Ribosomal protein</keyword>
<feature type="domain" description="Small ribosomal subunit protein uS7" evidence="6">
    <location>
        <begin position="2"/>
        <end position="151"/>
    </location>
</feature>
<dbReference type="SUPFAM" id="SSF47973">
    <property type="entry name" value="Ribosomal protein S7"/>
    <property type="match status" value="1"/>
</dbReference>
<dbReference type="PIRSF" id="PIRSF002122">
    <property type="entry name" value="RPS7p_RPS7a_RPS5e_RPS7o"/>
    <property type="match status" value="1"/>
</dbReference>